<evidence type="ECO:0000313" key="4">
    <source>
        <dbReference type="Proteomes" id="UP000834106"/>
    </source>
</evidence>
<feature type="domain" description="RNase H type-1" evidence="2">
    <location>
        <begin position="395"/>
        <end position="486"/>
    </location>
</feature>
<reference evidence="3" key="1">
    <citation type="submission" date="2023-05" db="EMBL/GenBank/DDBJ databases">
        <authorList>
            <person name="Huff M."/>
        </authorList>
    </citation>
    <scope>NUCLEOTIDE SEQUENCE</scope>
</reference>
<dbReference type="InterPro" id="IPR036397">
    <property type="entry name" value="RNaseH_sf"/>
</dbReference>
<proteinExistence type="inferred from homology"/>
<evidence type="ECO:0000256" key="1">
    <source>
        <dbReference type="ARBA" id="ARBA00006974"/>
    </source>
</evidence>
<dbReference type="InterPro" id="IPR002156">
    <property type="entry name" value="RNaseH_domain"/>
</dbReference>
<dbReference type="InterPro" id="IPR003676">
    <property type="entry name" value="SAUR_fam"/>
</dbReference>
<comment type="similarity">
    <text evidence="1">Belongs to the ARG7 family.</text>
</comment>
<dbReference type="PROSITE" id="PS50879">
    <property type="entry name" value="RNASE_H_1"/>
    <property type="match status" value="1"/>
</dbReference>
<protein>
    <recommendedName>
        <fullName evidence="2">RNase H type-1 domain-containing protein</fullName>
    </recommendedName>
</protein>
<dbReference type="GO" id="GO:0003676">
    <property type="term" value="F:nucleic acid binding"/>
    <property type="evidence" value="ECO:0007669"/>
    <property type="project" value="InterPro"/>
</dbReference>
<accession>A0AAD2DT89</accession>
<evidence type="ECO:0000259" key="2">
    <source>
        <dbReference type="PROSITE" id="PS50879"/>
    </source>
</evidence>
<dbReference type="InterPro" id="IPR026960">
    <property type="entry name" value="RVT-Znf"/>
</dbReference>
<sequence>MAIRKLNKLSQAAVIKQIMKRCSSLTKKHAGYDEEGLPMDVPKGHFVVYVGDNRSRYIVPISFLSKPEFQILLQRAEEEFGFDHDRGLTIPCKEDDFRAKYAAKGLVDVGSLGRVGSRFWKAVVDCFPDVVANSQWKIREGKISFWYDNWLEEGPLCQRVEHIVQPSLKVYEICLDTGWDVEKLGQLVGANIAANIMEKVGGRKSGRDTLIWRPNVQGKFSTRSAWEVIRVRAPMVEWAKWVWHNALPKRSSVVIWKALSGSLSFDNRIRQVGVAMASRYNCCTTGHEEDSNHVLSTGDFADEVWRRLSLALGVRWRTRQSWFWIRRCKARMEGLYESVEDVVLSIRFWLQHLATNVKKTRVLTREEEKFLTDMGIPCVVRILSPVHLVTWKKPMLGRAKLNVDGSSLGNPSQACGGGVICNDKGMVLAAFATNFGIASNNEAELRALLEGLKLCQHIGVFHVDVECDSKIVVEWMLKRKCTVWYL</sequence>
<dbReference type="PANTHER" id="PTHR47723">
    <property type="entry name" value="OS05G0353850 PROTEIN"/>
    <property type="match status" value="1"/>
</dbReference>
<dbReference type="GO" id="GO:0004523">
    <property type="term" value="F:RNA-DNA hybrid ribonuclease activity"/>
    <property type="evidence" value="ECO:0007669"/>
    <property type="project" value="InterPro"/>
</dbReference>
<dbReference type="InterPro" id="IPR044730">
    <property type="entry name" value="RNase_H-like_dom_plant"/>
</dbReference>
<evidence type="ECO:0000313" key="3">
    <source>
        <dbReference type="EMBL" id="CAI9763783.1"/>
    </source>
</evidence>
<dbReference type="GO" id="GO:0009733">
    <property type="term" value="P:response to auxin"/>
    <property type="evidence" value="ECO:0007669"/>
    <property type="project" value="InterPro"/>
</dbReference>
<dbReference type="Proteomes" id="UP000834106">
    <property type="component" value="Chromosome 6"/>
</dbReference>
<keyword evidence="4" id="KW-1185">Reference proteome</keyword>
<dbReference type="InterPro" id="IPR053151">
    <property type="entry name" value="RNase_H-like"/>
</dbReference>
<dbReference type="Pfam" id="PF13456">
    <property type="entry name" value="RVT_3"/>
    <property type="match status" value="1"/>
</dbReference>
<gene>
    <name evidence="3" type="ORF">FPE_LOCUS11213</name>
</gene>
<dbReference type="EMBL" id="OU503041">
    <property type="protein sequence ID" value="CAI9763783.1"/>
    <property type="molecule type" value="Genomic_DNA"/>
</dbReference>
<dbReference type="AlphaFoldDB" id="A0AAD2DT89"/>
<dbReference type="Pfam" id="PF02519">
    <property type="entry name" value="Auxin_inducible"/>
    <property type="match status" value="1"/>
</dbReference>
<dbReference type="CDD" id="cd06222">
    <property type="entry name" value="RNase_H_like"/>
    <property type="match status" value="1"/>
</dbReference>
<dbReference type="InterPro" id="IPR012337">
    <property type="entry name" value="RNaseH-like_sf"/>
</dbReference>
<name>A0AAD2DT89_9LAMI</name>
<dbReference type="Pfam" id="PF13966">
    <property type="entry name" value="zf-RVT"/>
    <property type="match status" value="1"/>
</dbReference>
<dbReference type="PANTHER" id="PTHR47723:SF19">
    <property type="entry name" value="POLYNUCLEOTIDYL TRANSFERASE, RIBONUCLEASE H-LIKE SUPERFAMILY PROTEIN"/>
    <property type="match status" value="1"/>
</dbReference>
<dbReference type="SUPFAM" id="SSF53098">
    <property type="entry name" value="Ribonuclease H-like"/>
    <property type="match status" value="1"/>
</dbReference>
<organism evidence="3 4">
    <name type="scientific">Fraxinus pennsylvanica</name>
    <dbReference type="NCBI Taxonomy" id="56036"/>
    <lineage>
        <taxon>Eukaryota</taxon>
        <taxon>Viridiplantae</taxon>
        <taxon>Streptophyta</taxon>
        <taxon>Embryophyta</taxon>
        <taxon>Tracheophyta</taxon>
        <taxon>Spermatophyta</taxon>
        <taxon>Magnoliopsida</taxon>
        <taxon>eudicotyledons</taxon>
        <taxon>Gunneridae</taxon>
        <taxon>Pentapetalae</taxon>
        <taxon>asterids</taxon>
        <taxon>lamiids</taxon>
        <taxon>Lamiales</taxon>
        <taxon>Oleaceae</taxon>
        <taxon>Oleeae</taxon>
        <taxon>Fraxinus</taxon>
    </lineage>
</organism>
<dbReference type="Gene3D" id="3.30.420.10">
    <property type="entry name" value="Ribonuclease H-like superfamily/Ribonuclease H"/>
    <property type="match status" value="1"/>
</dbReference>